<dbReference type="Proteomes" id="UP000267096">
    <property type="component" value="Unassembled WGS sequence"/>
</dbReference>
<dbReference type="EMBL" id="UYRR01001943">
    <property type="protein sequence ID" value="VDK19107.1"/>
    <property type="molecule type" value="Genomic_DNA"/>
</dbReference>
<name>A0A0M3J2S5_ANISI</name>
<feature type="compositionally biased region" description="Polar residues" evidence="1">
    <location>
        <begin position="385"/>
        <end position="450"/>
    </location>
</feature>
<accession>A0A0M3J2S5</accession>
<reference evidence="2 3" key="2">
    <citation type="submission" date="2018-11" db="EMBL/GenBank/DDBJ databases">
        <authorList>
            <consortium name="Pathogen Informatics"/>
        </authorList>
    </citation>
    <scope>NUCLEOTIDE SEQUENCE [LARGE SCALE GENOMIC DNA]</scope>
</reference>
<feature type="region of interest" description="Disordered" evidence="1">
    <location>
        <begin position="248"/>
        <end position="450"/>
    </location>
</feature>
<proteinExistence type="predicted"/>
<feature type="compositionally biased region" description="Low complexity" evidence="1">
    <location>
        <begin position="291"/>
        <end position="311"/>
    </location>
</feature>
<feature type="region of interest" description="Disordered" evidence="1">
    <location>
        <begin position="172"/>
        <end position="231"/>
    </location>
</feature>
<feature type="compositionally biased region" description="Polar residues" evidence="1">
    <location>
        <begin position="174"/>
        <end position="197"/>
    </location>
</feature>
<evidence type="ECO:0000313" key="2">
    <source>
        <dbReference type="EMBL" id="VDK19107.1"/>
    </source>
</evidence>
<evidence type="ECO:0000313" key="4">
    <source>
        <dbReference type="WBParaSite" id="ASIM_0000183601-mRNA-1"/>
    </source>
</evidence>
<evidence type="ECO:0000256" key="1">
    <source>
        <dbReference type="SAM" id="MobiDB-lite"/>
    </source>
</evidence>
<dbReference type="WBParaSite" id="ASIM_0000183601-mRNA-1">
    <property type="protein sequence ID" value="ASIM_0000183601-mRNA-1"/>
    <property type="gene ID" value="ASIM_0000183601"/>
</dbReference>
<sequence length="538" mass="56702">MEGALVRNPEQRGNLFSSQITLDGYVNFLKNAVESNKTLFMISTDPRDELPSKKLVGMLPRWSHACQQSAFPGLVRDYEVNSHKLAVEGVIPRPLPLNFASLDPVALEALRQAHSHGHSHNNAHAHSHGHSHDGMEYAHAFENHQQNQALPPPPPPTVSGSLDFFHFANKAQVPPSQTQQIRNNPPPDITTSSQPLSNDAAKVPTQPAPAPQLPKPVAQPQATNSQPQAGVAAALPTTAKTLQAVPSEAGAMPGDTPQMASGQQLPADNSQHTGARPALRNVQQPAGAQRVPQGNPPSSGGQSVSGGVPQPARGQPLPGDNLQPSGGQPVPEGTFQATNVQPITPDSPKTVIEQPVPGAASQPASVPQPVNPEVKPMGAQPLPGSINQRAGGSDQQVPNKVDNQSTGQQGQTVTHNANQQTSGQSLPANSHQTIGGANIDGGQSTNGESVQVSASGNVKNVIDGKEDPQLTASNSAQNVNRVCFGSYIIACLLHSSSVRNIQILSYHDERGTEFHKPLNAFAIHLHSLIGPIRFEEES</sequence>
<dbReference type="OrthoDB" id="5857916at2759"/>
<feature type="region of interest" description="Disordered" evidence="1">
    <location>
        <begin position="112"/>
        <end position="133"/>
    </location>
</feature>
<protein>
    <submittedName>
        <fullName evidence="4">Mediator of RNA polymerase II transcription subunit 25</fullName>
    </submittedName>
</protein>
<dbReference type="AlphaFoldDB" id="A0A0M3J2S5"/>
<evidence type="ECO:0000313" key="3">
    <source>
        <dbReference type="Proteomes" id="UP000267096"/>
    </source>
</evidence>
<organism evidence="4">
    <name type="scientific">Anisakis simplex</name>
    <name type="common">Herring worm</name>
    <dbReference type="NCBI Taxonomy" id="6269"/>
    <lineage>
        <taxon>Eukaryota</taxon>
        <taxon>Metazoa</taxon>
        <taxon>Ecdysozoa</taxon>
        <taxon>Nematoda</taxon>
        <taxon>Chromadorea</taxon>
        <taxon>Rhabditida</taxon>
        <taxon>Spirurina</taxon>
        <taxon>Ascaridomorpha</taxon>
        <taxon>Ascaridoidea</taxon>
        <taxon>Anisakidae</taxon>
        <taxon>Anisakis</taxon>
        <taxon>Anisakis simplex complex</taxon>
    </lineage>
</organism>
<feature type="compositionally biased region" description="Polar residues" evidence="1">
    <location>
        <begin position="258"/>
        <end position="273"/>
    </location>
</feature>
<keyword evidence="3" id="KW-1185">Reference proteome</keyword>
<feature type="compositionally biased region" description="Basic residues" evidence="1">
    <location>
        <begin position="113"/>
        <end position="129"/>
    </location>
</feature>
<gene>
    <name evidence="2" type="ORF">ASIM_LOCUS1708</name>
</gene>
<feature type="compositionally biased region" description="Polar residues" evidence="1">
    <location>
        <begin position="335"/>
        <end position="344"/>
    </location>
</feature>
<reference evidence="4" key="1">
    <citation type="submission" date="2017-02" db="UniProtKB">
        <authorList>
            <consortium name="WormBaseParasite"/>
        </authorList>
    </citation>
    <scope>IDENTIFICATION</scope>
</reference>